<dbReference type="SUPFAM" id="SSF81383">
    <property type="entry name" value="F-box domain"/>
    <property type="match status" value="2"/>
</dbReference>
<dbReference type="PANTHER" id="PTHR35546">
    <property type="entry name" value="F-BOX PROTEIN INTERACTION DOMAIN PROTEIN-RELATED"/>
    <property type="match status" value="1"/>
</dbReference>
<dbReference type="Gene3D" id="1.20.1280.50">
    <property type="match status" value="2"/>
</dbReference>
<dbReference type="SMART" id="SM00256">
    <property type="entry name" value="FBOX"/>
    <property type="match status" value="2"/>
</dbReference>
<protein>
    <recommendedName>
        <fullName evidence="1">F-box domain-containing protein</fullName>
    </recommendedName>
</protein>
<name>A0AA39SBX3_ACESA</name>
<organism evidence="2 3">
    <name type="scientific">Acer saccharum</name>
    <name type="common">Sugar maple</name>
    <dbReference type="NCBI Taxonomy" id="4024"/>
    <lineage>
        <taxon>Eukaryota</taxon>
        <taxon>Viridiplantae</taxon>
        <taxon>Streptophyta</taxon>
        <taxon>Embryophyta</taxon>
        <taxon>Tracheophyta</taxon>
        <taxon>Spermatophyta</taxon>
        <taxon>Magnoliopsida</taxon>
        <taxon>eudicotyledons</taxon>
        <taxon>Gunneridae</taxon>
        <taxon>Pentapetalae</taxon>
        <taxon>rosids</taxon>
        <taxon>malvids</taxon>
        <taxon>Sapindales</taxon>
        <taxon>Sapindaceae</taxon>
        <taxon>Hippocastanoideae</taxon>
        <taxon>Acereae</taxon>
        <taxon>Acer</taxon>
    </lineage>
</organism>
<dbReference type="AlphaFoldDB" id="A0AA39SBX3"/>
<feature type="domain" description="F-box" evidence="1">
    <location>
        <begin position="143"/>
        <end position="181"/>
    </location>
</feature>
<dbReference type="EMBL" id="JAUESC010000004">
    <property type="protein sequence ID" value="KAK0594871.1"/>
    <property type="molecule type" value="Genomic_DNA"/>
</dbReference>
<dbReference type="InterPro" id="IPR036047">
    <property type="entry name" value="F-box-like_dom_sf"/>
</dbReference>
<dbReference type="Pfam" id="PF08268">
    <property type="entry name" value="FBA_3"/>
    <property type="match status" value="1"/>
</dbReference>
<dbReference type="InterPro" id="IPR013187">
    <property type="entry name" value="F-box-assoc_dom_typ3"/>
</dbReference>
<dbReference type="PANTHER" id="PTHR35546:SF115">
    <property type="entry name" value="F-BOX DOMAIN-CONTAINING PROTEIN"/>
    <property type="match status" value="1"/>
</dbReference>
<proteinExistence type="predicted"/>
<evidence type="ECO:0000313" key="2">
    <source>
        <dbReference type="EMBL" id="KAK0594871.1"/>
    </source>
</evidence>
<dbReference type="InterPro" id="IPR017451">
    <property type="entry name" value="F-box-assoc_interact_dom"/>
</dbReference>
<dbReference type="Proteomes" id="UP001168877">
    <property type="component" value="Unassembled WGS sequence"/>
</dbReference>
<dbReference type="Pfam" id="PF00646">
    <property type="entry name" value="F-box"/>
    <property type="match status" value="2"/>
</dbReference>
<accession>A0AA39SBX3</accession>
<evidence type="ECO:0000259" key="1">
    <source>
        <dbReference type="SMART" id="SM00256"/>
    </source>
</evidence>
<evidence type="ECO:0000313" key="3">
    <source>
        <dbReference type="Proteomes" id="UP001168877"/>
    </source>
</evidence>
<dbReference type="InterPro" id="IPR001810">
    <property type="entry name" value="F-box_dom"/>
</dbReference>
<comment type="caution">
    <text evidence="2">The sequence shown here is derived from an EMBL/GenBank/DDBJ whole genome shotgun (WGS) entry which is preliminary data.</text>
</comment>
<feature type="domain" description="F-box" evidence="1">
    <location>
        <begin position="17"/>
        <end position="55"/>
    </location>
</feature>
<dbReference type="InterPro" id="IPR055290">
    <property type="entry name" value="At3g26010-like"/>
</dbReference>
<dbReference type="NCBIfam" id="TIGR01640">
    <property type="entry name" value="F_box_assoc_1"/>
    <property type="match status" value="1"/>
</dbReference>
<gene>
    <name evidence="2" type="ORF">LWI29_001392</name>
</gene>
<reference evidence="2" key="2">
    <citation type="submission" date="2023-06" db="EMBL/GenBank/DDBJ databases">
        <authorList>
            <person name="Swenson N.G."/>
            <person name="Wegrzyn J.L."/>
            <person name="Mcevoy S.L."/>
        </authorList>
    </citation>
    <scope>NUCLEOTIDE SEQUENCE</scope>
    <source>
        <strain evidence="2">NS2018</strain>
        <tissue evidence="2">Leaf</tissue>
    </source>
</reference>
<reference evidence="2" key="1">
    <citation type="journal article" date="2022" name="Plant J.">
        <title>Strategies of tolerance reflected in two North American maple genomes.</title>
        <authorList>
            <person name="McEvoy S.L."/>
            <person name="Sezen U.U."/>
            <person name="Trouern-Trend A."/>
            <person name="McMahon S.M."/>
            <person name="Schaberg P.G."/>
            <person name="Yang J."/>
            <person name="Wegrzyn J.L."/>
            <person name="Swenson N.G."/>
        </authorList>
    </citation>
    <scope>NUCLEOTIDE SEQUENCE</scope>
    <source>
        <strain evidence="2">NS2018</strain>
    </source>
</reference>
<keyword evidence="3" id="KW-1185">Reference proteome</keyword>
<dbReference type="CDD" id="cd22157">
    <property type="entry name" value="F-box_AtFBW1-like"/>
    <property type="match status" value="2"/>
</dbReference>
<sequence length="536" mass="61818">MSSVNSNKKLNSIADNDDILTEILVRLPLKSILRCKSVSKQWRALISGPHFCRHIYPDASLVSGLLLLNSFYFDQEYEFVPLTDKPTSPPFKTLTFVKHPSAGVAAVHNTVLCTVALHAGKANSQSMSSVNSNKKLDNIADNDDILTEILVRLPLKSILICKSVSKQWRSLISGLQFCRRIYPDPYLVLGLLLHKINLNNQENDFVSLTDKPTRPPFKTLTFLNHPSGLEILQSCHGLLFCSGFTNTDFRRDYYIYNPTTKQFRTLPLPPGGQDSTMVRGMTLAYDPQKSPHYKVVCVRKPNSWRTYLGIYSRLGHLNPFKYDHHCGRMGYYLRYQIVIYSSETRSWKLSGRPFIVHNGVNFRRGVFWNGAVHWVNYYSSPSLYFKVDDEKLRKMPMPATPIPDVGRRLLYLDESRAHLHLVEIYGMTKFEVYEMKTDYSGWFVKYKVDLDSITNAFPEMISTHLHPSKFAILGIIREADDGESYMVFHIPGKVIRYNLNDRTFNMIYDFSPGSENRYLRFNWFDAYHYTKTIASI</sequence>